<evidence type="ECO:0008006" key="4">
    <source>
        <dbReference type="Google" id="ProtNLM"/>
    </source>
</evidence>
<organism evidence="2 3">
    <name type="scientific">Mameliella alba</name>
    <dbReference type="NCBI Taxonomy" id="561184"/>
    <lineage>
        <taxon>Bacteria</taxon>
        <taxon>Pseudomonadati</taxon>
        <taxon>Pseudomonadota</taxon>
        <taxon>Alphaproteobacteria</taxon>
        <taxon>Rhodobacterales</taxon>
        <taxon>Roseobacteraceae</taxon>
        <taxon>Mameliella</taxon>
    </lineage>
</organism>
<protein>
    <recommendedName>
        <fullName evidence="4">Secreted protein</fullName>
    </recommendedName>
</protein>
<name>A0A0B3RIP6_9RHOB</name>
<evidence type="ECO:0000313" key="2">
    <source>
        <dbReference type="EMBL" id="KHQ51140.1"/>
    </source>
</evidence>
<evidence type="ECO:0000313" key="3">
    <source>
        <dbReference type="Proteomes" id="UP000030960"/>
    </source>
</evidence>
<reference evidence="2 3" key="1">
    <citation type="submission" date="2014-10" db="EMBL/GenBank/DDBJ databases">
        <title>Genome sequence of Ponticoccus sp. strain UMTAT08 isolated from clonal culture of toxic dinoflagellate Alexandrium tamiyavanichii.</title>
        <authorList>
            <person name="Gan H.Y."/>
            <person name="Muhd D.-D."/>
            <person name="Mohd Noor M.E."/>
            <person name="Yeong Y.S."/>
            <person name="Usup G."/>
        </authorList>
    </citation>
    <scope>NUCLEOTIDE SEQUENCE [LARGE SCALE GENOMIC DNA]</scope>
    <source>
        <strain evidence="2 3">UMTAT08</strain>
    </source>
</reference>
<keyword evidence="3" id="KW-1185">Reference proteome</keyword>
<proteinExistence type="predicted"/>
<feature type="signal peptide" evidence="1">
    <location>
        <begin position="1"/>
        <end position="19"/>
    </location>
</feature>
<evidence type="ECO:0000256" key="1">
    <source>
        <dbReference type="SAM" id="SignalP"/>
    </source>
</evidence>
<dbReference type="Proteomes" id="UP000030960">
    <property type="component" value="Unassembled WGS sequence"/>
</dbReference>
<dbReference type="AlphaFoldDB" id="A0A0B3RIP6"/>
<keyword evidence="1" id="KW-0732">Signal</keyword>
<accession>A0A0B3RIP6</accession>
<sequence>MRFRVFAASGRLAVMPSLALIWSLVSKIEGQGTDQSMHSAAVRHGLRLPCFTGFDAGSPWVGSGQMIGRPSRRAMMNSRLRMVGAR</sequence>
<dbReference type="EMBL" id="JSUQ01000020">
    <property type="protein sequence ID" value="KHQ51140.1"/>
    <property type="molecule type" value="Genomic_DNA"/>
</dbReference>
<comment type="caution">
    <text evidence="2">The sequence shown here is derived from an EMBL/GenBank/DDBJ whole genome shotgun (WGS) entry which is preliminary data.</text>
</comment>
<feature type="chain" id="PRO_5002098652" description="Secreted protein" evidence="1">
    <location>
        <begin position="20"/>
        <end position="86"/>
    </location>
</feature>
<gene>
    <name evidence="2" type="ORF">OA50_04511</name>
</gene>